<evidence type="ECO:0008006" key="2">
    <source>
        <dbReference type="Google" id="ProtNLM"/>
    </source>
</evidence>
<proteinExistence type="predicted"/>
<accession>A0A383AK81</accession>
<dbReference type="SUPFAM" id="SSF53187">
    <property type="entry name" value="Zn-dependent exopeptidases"/>
    <property type="match status" value="1"/>
</dbReference>
<reference evidence="1" key="1">
    <citation type="submission" date="2018-05" db="EMBL/GenBank/DDBJ databases">
        <authorList>
            <person name="Lanie J.A."/>
            <person name="Ng W.-L."/>
            <person name="Kazmierczak K.M."/>
            <person name="Andrzejewski T.M."/>
            <person name="Davidsen T.M."/>
            <person name="Wayne K.J."/>
            <person name="Tettelin H."/>
            <person name="Glass J.I."/>
            <person name="Rusch D."/>
            <person name="Podicherti R."/>
            <person name="Tsui H.-C.T."/>
            <person name="Winkler M.E."/>
        </authorList>
    </citation>
    <scope>NUCLEOTIDE SEQUENCE</scope>
</reference>
<dbReference type="EMBL" id="UINC01192704">
    <property type="protein sequence ID" value="SVE07981.1"/>
    <property type="molecule type" value="Genomic_DNA"/>
</dbReference>
<feature type="non-terminal residue" evidence="1">
    <location>
        <position position="1"/>
    </location>
</feature>
<dbReference type="Gene3D" id="3.40.630.10">
    <property type="entry name" value="Zn peptidases"/>
    <property type="match status" value="1"/>
</dbReference>
<gene>
    <name evidence="1" type="ORF">METZ01_LOCUS460835</name>
</gene>
<protein>
    <recommendedName>
        <fullName evidence="2">M42 family peptidase</fullName>
    </recommendedName>
</protein>
<organism evidence="1">
    <name type="scientific">marine metagenome</name>
    <dbReference type="NCBI Taxonomy" id="408172"/>
    <lineage>
        <taxon>unclassified sequences</taxon>
        <taxon>metagenomes</taxon>
        <taxon>ecological metagenomes</taxon>
    </lineage>
</organism>
<name>A0A383AK81_9ZZZZ</name>
<dbReference type="AlphaFoldDB" id="A0A383AK81"/>
<evidence type="ECO:0000313" key="1">
    <source>
        <dbReference type="EMBL" id="SVE07981.1"/>
    </source>
</evidence>
<sequence>VLARLFSLPGRYSHSPAEIADLRDIAGLIDLILAMAQAPMDN</sequence>